<keyword evidence="2" id="KW-0472">Membrane</keyword>
<feature type="region of interest" description="Disordered" evidence="1">
    <location>
        <begin position="201"/>
        <end position="258"/>
    </location>
</feature>
<name>A0A1G9L4I5_9FIRM</name>
<feature type="transmembrane region" description="Helical" evidence="2">
    <location>
        <begin position="91"/>
        <end position="110"/>
    </location>
</feature>
<evidence type="ECO:0000313" key="3">
    <source>
        <dbReference type="EMBL" id="SDL56716.1"/>
    </source>
</evidence>
<organism evidence="3 4">
    <name type="scientific">Dendrosporobacter quercicolus</name>
    <dbReference type="NCBI Taxonomy" id="146817"/>
    <lineage>
        <taxon>Bacteria</taxon>
        <taxon>Bacillati</taxon>
        <taxon>Bacillota</taxon>
        <taxon>Negativicutes</taxon>
        <taxon>Selenomonadales</taxon>
        <taxon>Sporomusaceae</taxon>
        <taxon>Dendrosporobacter</taxon>
    </lineage>
</organism>
<feature type="transmembrane region" description="Helical" evidence="2">
    <location>
        <begin position="6"/>
        <end position="25"/>
    </location>
</feature>
<dbReference type="AlphaFoldDB" id="A0A1G9L4I5"/>
<sequence length="258" mass="27494">MNMPIGMITLLVIGVLVYFGIAQRILDRMRLTDKQALLFIVAIVLGSFVDIPVMSEPVSLTVNLGGAVLPALLAIWLIFSADETAERVRAVMASVLVAAAVYFGSLYLPYEPENMFLDPKLIYGITAGLIAYLAGRSRRSAFIGGTLGIILSDLVHLATIVRLGIPGTTAIGGAGAFDVVVIAGIVAVMIAELVGETREKLQGGPVLGPNRPEGLYEFSKELSNNPAKKRNLKAVRPARTDADASENQRSEGRGEDSE</sequence>
<proteinExistence type="predicted"/>
<keyword evidence="4" id="KW-1185">Reference proteome</keyword>
<feature type="compositionally biased region" description="Basic and acidic residues" evidence="1">
    <location>
        <begin position="238"/>
        <end position="258"/>
    </location>
</feature>
<dbReference type="Pfam" id="PF07758">
    <property type="entry name" value="DUF1614"/>
    <property type="match status" value="1"/>
</dbReference>
<dbReference type="STRING" id="146817.SAMN04488502_101224"/>
<feature type="transmembrane region" description="Helical" evidence="2">
    <location>
        <begin position="60"/>
        <end position="79"/>
    </location>
</feature>
<dbReference type="EMBL" id="FNHB01000001">
    <property type="protein sequence ID" value="SDL56716.1"/>
    <property type="molecule type" value="Genomic_DNA"/>
</dbReference>
<protein>
    <submittedName>
        <fullName evidence="3">Uncharacterized membrane protein</fullName>
    </submittedName>
</protein>
<feature type="transmembrane region" description="Helical" evidence="2">
    <location>
        <begin position="141"/>
        <end position="165"/>
    </location>
</feature>
<keyword evidence="2" id="KW-0812">Transmembrane</keyword>
<evidence type="ECO:0000256" key="2">
    <source>
        <dbReference type="SAM" id="Phobius"/>
    </source>
</evidence>
<feature type="transmembrane region" description="Helical" evidence="2">
    <location>
        <begin position="116"/>
        <end position="134"/>
    </location>
</feature>
<dbReference type="OrthoDB" id="1679952at2"/>
<evidence type="ECO:0000313" key="4">
    <source>
        <dbReference type="Proteomes" id="UP000214880"/>
    </source>
</evidence>
<dbReference type="InterPro" id="IPR011672">
    <property type="entry name" value="DUF1614"/>
</dbReference>
<gene>
    <name evidence="3" type="ORF">SAMN04488502_101224</name>
</gene>
<evidence type="ECO:0000256" key="1">
    <source>
        <dbReference type="SAM" id="MobiDB-lite"/>
    </source>
</evidence>
<reference evidence="3 4" key="1">
    <citation type="submission" date="2016-10" db="EMBL/GenBank/DDBJ databases">
        <authorList>
            <person name="de Groot N.N."/>
        </authorList>
    </citation>
    <scope>NUCLEOTIDE SEQUENCE [LARGE SCALE GENOMIC DNA]</scope>
    <source>
        <strain evidence="3 4">DSM 1736</strain>
    </source>
</reference>
<dbReference type="Proteomes" id="UP000214880">
    <property type="component" value="Unassembled WGS sequence"/>
</dbReference>
<dbReference type="RefSeq" id="WP_092067443.1">
    <property type="nucleotide sequence ID" value="NZ_FNHB01000001.1"/>
</dbReference>
<feature type="transmembrane region" description="Helical" evidence="2">
    <location>
        <begin position="171"/>
        <end position="191"/>
    </location>
</feature>
<feature type="transmembrane region" description="Helical" evidence="2">
    <location>
        <begin position="37"/>
        <end position="54"/>
    </location>
</feature>
<keyword evidence="2" id="KW-1133">Transmembrane helix</keyword>
<accession>A0A1G9L4I5</accession>